<organism evidence="1 2">
    <name type="scientific">Dyadobacter fermentans</name>
    <dbReference type="NCBI Taxonomy" id="94254"/>
    <lineage>
        <taxon>Bacteria</taxon>
        <taxon>Pseudomonadati</taxon>
        <taxon>Bacteroidota</taxon>
        <taxon>Cytophagia</taxon>
        <taxon>Cytophagales</taxon>
        <taxon>Spirosomataceae</taxon>
        <taxon>Dyadobacter</taxon>
    </lineage>
</organism>
<protein>
    <submittedName>
        <fullName evidence="1">Nucleic acid-binding protein</fullName>
    </submittedName>
</protein>
<dbReference type="EMBL" id="JAVDTI010000001">
    <property type="protein sequence ID" value="MDR6804400.1"/>
    <property type="molecule type" value="Genomic_DNA"/>
</dbReference>
<evidence type="ECO:0000313" key="2">
    <source>
        <dbReference type="Proteomes" id="UP001264980"/>
    </source>
</evidence>
<proteinExistence type="predicted"/>
<sequence length="77" mass="8849">MILDDYKARKVAQKAGLNITGTLGLFLKAKQLNIISLVRPLLEKISRRISDILKKFSSKFFRWRTSNQPITRITSSL</sequence>
<dbReference type="Pfam" id="PF11848">
    <property type="entry name" value="DUF3368"/>
    <property type="match status" value="1"/>
</dbReference>
<comment type="caution">
    <text evidence="1">The sequence shown here is derived from an EMBL/GenBank/DDBJ whole genome shotgun (WGS) entry which is preliminary data.</text>
</comment>
<keyword evidence="2" id="KW-1185">Reference proteome</keyword>
<evidence type="ECO:0000313" key="1">
    <source>
        <dbReference type="EMBL" id="MDR6804400.1"/>
    </source>
</evidence>
<gene>
    <name evidence="1" type="ORF">J2W84_001437</name>
</gene>
<name>A0ABU1QVS0_9BACT</name>
<reference evidence="1 2" key="1">
    <citation type="submission" date="2023-07" db="EMBL/GenBank/DDBJ databases">
        <title>Sorghum-associated microbial communities from plants grown in Nebraska, USA.</title>
        <authorList>
            <person name="Schachtman D."/>
        </authorList>
    </citation>
    <scope>NUCLEOTIDE SEQUENCE [LARGE SCALE GENOMIC DNA]</scope>
    <source>
        <strain evidence="1 2">BE57</strain>
    </source>
</reference>
<dbReference type="Proteomes" id="UP001264980">
    <property type="component" value="Unassembled WGS sequence"/>
</dbReference>
<dbReference type="RefSeq" id="WP_409014403.1">
    <property type="nucleotide sequence ID" value="NZ_JAVDTI010000001.1"/>
</dbReference>
<accession>A0ABU1QVS0</accession>
<dbReference type="InterPro" id="IPR021799">
    <property type="entry name" value="PIN-like_prokaryotic"/>
</dbReference>